<organism evidence="1 2">
    <name type="scientific">Lentibacillus cibarius</name>
    <dbReference type="NCBI Taxonomy" id="2583219"/>
    <lineage>
        <taxon>Bacteria</taxon>
        <taxon>Bacillati</taxon>
        <taxon>Bacillota</taxon>
        <taxon>Bacilli</taxon>
        <taxon>Bacillales</taxon>
        <taxon>Bacillaceae</taxon>
        <taxon>Lentibacillus</taxon>
    </lineage>
</organism>
<accession>A0A549YEM8</accession>
<evidence type="ECO:0000313" key="2">
    <source>
        <dbReference type="Proteomes" id="UP000319280"/>
    </source>
</evidence>
<dbReference type="AlphaFoldDB" id="A0A549YEM8"/>
<dbReference type="Proteomes" id="UP000319280">
    <property type="component" value="Unassembled WGS sequence"/>
</dbReference>
<reference evidence="1 2" key="1">
    <citation type="submission" date="2019-07" db="EMBL/GenBank/DDBJ databases">
        <title>Genomic analysis of Lentibacillus sp. NKC851-2.</title>
        <authorList>
            <person name="Oh Y.J."/>
        </authorList>
    </citation>
    <scope>NUCLEOTIDE SEQUENCE [LARGE SCALE GENOMIC DNA]</scope>
    <source>
        <strain evidence="1 2">NKC851-2</strain>
    </source>
</reference>
<protein>
    <submittedName>
        <fullName evidence="1">Uncharacterized protein</fullName>
    </submittedName>
</protein>
<evidence type="ECO:0000313" key="1">
    <source>
        <dbReference type="EMBL" id="TRM10336.1"/>
    </source>
</evidence>
<name>A0A549YEM8_9BACI</name>
<dbReference type="RefSeq" id="WP_142789761.1">
    <property type="nucleotide sequence ID" value="NZ_VJMZ01000001.1"/>
</dbReference>
<proteinExistence type="predicted"/>
<dbReference type="EMBL" id="VJMZ01000001">
    <property type="protein sequence ID" value="TRM10336.1"/>
    <property type="molecule type" value="Genomic_DNA"/>
</dbReference>
<comment type="caution">
    <text evidence="1">The sequence shown here is derived from an EMBL/GenBank/DDBJ whole genome shotgun (WGS) entry which is preliminary data.</text>
</comment>
<sequence length="63" mass="7183">MEILATKLAESLRNLEHFEQYGFIEDVNYYHGWIEAISEAASVLGYNVNALHEKANQIKATLD</sequence>
<keyword evidence="2" id="KW-1185">Reference proteome</keyword>
<gene>
    <name evidence="1" type="ORF">FH966_00600</name>
</gene>